<dbReference type="InterPro" id="IPR024775">
    <property type="entry name" value="DinB-like"/>
</dbReference>
<comment type="caution">
    <text evidence="2">The sequence shown here is derived from an EMBL/GenBank/DDBJ whole genome shotgun (WGS) entry which is preliminary data.</text>
</comment>
<proteinExistence type="predicted"/>
<accession>A0A366M5K1</accession>
<gene>
    <name evidence="2" type="ORF">DP939_06410</name>
</gene>
<feature type="domain" description="DinB-like" evidence="1">
    <location>
        <begin position="10"/>
        <end position="165"/>
    </location>
</feature>
<name>A0A366M5K1_9ACTN</name>
<dbReference type="OrthoDB" id="5022306at2"/>
<dbReference type="InterPro" id="IPR034660">
    <property type="entry name" value="DinB/YfiT-like"/>
</dbReference>
<dbReference type="SUPFAM" id="SSF109854">
    <property type="entry name" value="DinB/YfiT-like putative metalloenzymes"/>
    <property type="match status" value="1"/>
</dbReference>
<dbReference type="Pfam" id="PF12867">
    <property type="entry name" value="DinB_2"/>
    <property type="match status" value="1"/>
</dbReference>
<evidence type="ECO:0000259" key="1">
    <source>
        <dbReference type="Pfam" id="PF12867"/>
    </source>
</evidence>
<evidence type="ECO:0000313" key="2">
    <source>
        <dbReference type="EMBL" id="RBQ20712.1"/>
    </source>
</evidence>
<dbReference type="AlphaFoldDB" id="A0A366M5K1"/>
<keyword evidence="3" id="KW-1185">Reference proteome</keyword>
<organism evidence="2 3">
    <name type="scientific">Spongiactinospora rosea</name>
    <dbReference type="NCBI Taxonomy" id="2248750"/>
    <lineage>
        <taxon>Bacteria</taxon>
        <taxon>Bacillati</taxon>
        <taxon>Actinomycetota</taxon>
        <taxon>Actinomycetes</taxon>
        <taxon>Streptosporangiales</taxon>
        <taxon>Streptosporangiaceae</taxon>
        <taxon>Spongiactinospora</taxon>
    </lineage>
</organism>
<dbReference type="EMBL" id="QMEY01000002">
    <property type="protein sequence ID" value="RBQ20712.1"/>
    <property type="molecule type" value="Genomic_DNA"/>
</dbReference>
<dbReference type="Proteomes" id="UP000253303">
    <property type="component" value="Unassembled WGS sequence"/>
</dbReference>
<dbReference type="RefSeq" id="WP_113979670.1">
    <property type="nucleotide sequence ID" value="NZ_QMEY01000002.1"/>
</dbReference>
<evidence type="ECO:0000313" key="3">
    <source>
        <dbReference type="Proteomes" id="UP000253303"/>
    </source>
</evidence>
<sequence length="184" mass="19730">MAELDRIRWQFDVSWSLLTMHLDDVTDEQALWEPAAGCWTVRPRPDGTWAADFALEEPDPIPVPTIGWVMWHIGFWWTETHAGCFGDGASGWAAAAAATPWPGTAGAAVTWLTGCHERWSAALGALTGDDLDSTGRSAWFGGGGLSLGHVLVWVNTELTKNAAEIGNLRLLYTNRAVAGGPAGS</sequence>
<protein>
    <submittedName>
        <fullName evidence="2">DinB family protein</fullName>
    </submittedName>
</protein>
<reference evidence="2 3" key="1">
    <citation type="submission" date="2018-06" db="EMBL/GenBank/DDBJ databases">
        <title>Sphaerisporangium craniellae sp. nov., isolated from a marine sponge in the South China Sea.</title>
        <authorList>
            <person name="Li L."/>
        </authorList>
    </citation>
    <scope>NUCLEOTIDE SEQUENCE [LARGE SCALE GENOMIC DNA]</scope>
    <source>
        <strain evidence="2 3">LHW63015</strain>
    </source>
</reference>